<evidence type="ECO:0008006" key="4">
    <source>
        <dbReference type="Google" id="ProtNLM"/>
    </source>
</evidence>
<comment type="caution">
    <text evidence="2">The sequence shown here is derived from an EMBL/GenBank/DDBJ whole genome shotgun (WGS) entry which is preliminary data.</text>
</comment>
<feature type="compositionally biased region" description="Basic and acidic residues" evidence="1">
    <location>
        <begin position="68"/>
        <end position="85"/>
    </location>
</feature>
<evidence type="ECO:0000313" key="3">
    <source>
        <dbReference type="Proteomes" id="UP000440578"/>
    </source>
</evidence>
<evidence type="ECO:0000256" key="1">
    <source>
        <dbReference type="SAM" id="MobiDB-lite"/>
    </source>
</evidence>
<feature type="compositionally biased region" description="Low complexity" evidence="1">
    <location>
        <begin position="197"/>
        <end position="211"/>
    </location>
</feature>
<accession>A0A6A4V0H4</accession>
<dbReference type="EMBL" id="VIIS01002210">
    <property type="protein sequence ID" value="KAF0287135.1"/>
    <property type="molecule type" value="Genomic_DNA"/>
</dbReference>
<dbReference type="GO" id="GO:0043065">
    <property type="term" value="P:positive regulation of apoptotic process"/>
    <property type="evidence" value="ECO:0007669"/>
    <property type="project" value="TreeGrafter"/>
</dbReference>
<protein>
    <recommendedName>
        <fullName evidence="4">PRKC apoptosis WT1 regulator protein</fullName>
    </recommendedName>
</protein>
<feature type="compositionally biased region" description="Low complexity" evidence="1">
    <location>
        <begin position="119"/>
        <end position="129"/>
    </location>
</feature>
<reference evidence="2 3" key="1">
    <citation type="submission" date="2019-07" db="EMBL/GenBank/DDBJ databases">
        <title>Draft genome assembly of a fouling barnacle, Amphibalanus amphitrite (Darwin, 1854): The first reference genome for Thecostraca.</title>
        <authorList>
            <person name="Kim W."/>
        </authorList>
    </citation>
    <scope>NUCLEOTIDE SEQUENCE [LARGE SCALE GENOMIC DNA]</scope>
    <source>
        <strain evidence="2">SNU_AA5</strain>
        <tissue evidence="2">Soma without cirri and trophi</tissue>
    </source>
</reference>
<dbReference type="AlphaFoldDB" id="A0A6A4V0H4"/>
<organism evidence="2 3">
    <name type="scientific">Amphibalanus amphitrite</name>
    <name type="common">Striped barnacle</name>
    <name type="synonym">Balanus amphitrite</name>
    <dbReference type="NCBI Taxonomy" id="1232801"/>
    <lineage>
        <taxon>Eukaryota</taxon>
        <taxon>Metazoa</taxon>
        <taxon>Ecdysozoa</taxon>
        <taxon>Arthropoda</taxon>
        <taxon>Crustacea</taxon>
        <taxon>Multicrustacea</taxon>
        <taxon>Cirripedia</taxon>
        <taxon>Thoracica</taxon>
        <taxon>Thoracicalcarea</taxon>
        <taxon>Balanomorpha</taxon>
        <taxon>Balanoidea</taxon>
        <taxon>Balanidae</taxon>
        <taxon>Amphibalaninae</taxon>
        <taxon>Amphibalanus</taxon>
    </lineage>
</organism>
<feature type="compositionally biased region" description="Low complexity" evidence="1">
    <location>
        <begin position="136"/>
        <end position="145"/>
    </location>
</feature>
<feature type="region of interest" description="Disordered" evidence="1">
    <location>
        <begin position="1"/>
        <end position="221"/>
    </location>
</feature>
<dbReference type="Proteomes" id="UP000440578">
    <property type="component" value="Unassembled WGS sequence"/>
</dbReference>
<evidence type="ECO:0000313" key="2">
    <source>
        <dbReference type="EMBL" id="KAF0287135.1"/>
    </source>
</evidence>
<gene>
    <name evidence="2" type="ORF">FJT64_014324</name>
</gene>
<sequence>MASSSVSQEDMENDFERTSRRSRIRMARGRDVRGQHLTTAATRLAADPVAEAEDAGEPRPLDISGYSGDHDASPKPAARAKDKRPVRPSHPNKGKQQRDRDRRKLREKRRSSGVVHMPSTEMSSTGGSTSEDEEVPSGPAAAAGAEARRPPLPDAETAETAGGPVPTVPRPDRHFKSPRRNKSLSDLDADDEDNNQDCDSLGPPDTPAAGAVPPPSPPLEPAAARLLQLEEENNRLRQLLAERDRRIAGLEETAERGALEHHQLRLRNDALTKALSALTAK</sequence>
<dbReference type="InterPro" id="IPR026117">
    <property type="entry name" value="Par-4"/>
</dbReference>
<dbReference type="PANTHER" id="PTHR15093:SF1">
    <property type="entry name" value="PRKC APOPTOSIS WT1 REGULATOR PROTEIN"/>
    <property type="match status" value="1"/>
</dbReference>
<name>A0A6A4V0H4_AMPAM</name>
<proteinExistence type="predicted"/>
<dbReference type="GO" id="GO:0005737">
    <property type="term" value="C:cytoplasm"/>
    <property type="evidence" value="ECO:0007669"/>
    <property type="project" value="TreeGrafter"/>
</dbReference>
<dbReference type="GO" id="GO:0006915">
    <property type="term" value="P:apoptotic process"/>
    <property type="evidence" value="ECO:0007669"/>
    <property type="project" value="InterPro"/>
</dbReference>
<dbReference type="PANTHER" id="PTHR15093">
    <property type="entry name" value="PROSTATE APOPTOSIS RESPONSE PROTEIN PAR-4"/>
    <property type="match status" value="1"/>
</dbReference>
<feature type="compositionally biased region" description="Acidic residues" evidence="1">
    <location>
        <begin position="187"/>
        <end position="196"/>
    </location>
</feature>
<feature type="compositionally biased region" description="Basic residues" evidence="1">
    <location>
        <begin position="86"/>
        <end position="95"/>
    </location>
</feature>
<keyword evidence="3" id="KW-1185">Reference proteome</keyword>